<accession>F4PWQ7</accession>
<name>F4PWQ7_CACFS</name>
<evidence type="ECO:0000313" key="2">
    <source>
        <dbReference type="EMBL" id="EGG20421.1"/>
    </source>
</evidence>
<keyword evidence="3" id="KW-1185">Reference proteome</keyword>
<dbReference type="RefSeq" id="XP_004367404.1">
    <property type="nucleotide sequence ID" value="XM_004367347.1"/>
</dbReference>
<feature type="region of interest" description="Disordered" evidence="1">
    <location>
        <begin position="94"/>
        <end position="116"/>
    </location>
</feature>
<dbReference type="GeneID" id="14871877"/>
<dbReference type="KEGG" id="dfa:DFA_07545"/>
<protein>
    <submittedName>
        <fullName evidence="2">Uncharacterized protein</fullName>
    </submittedName>
</protein>
<evidence type="ECO:0000313" key="3">
    <source>
        <dbReference type="Proteomes" id="UP000007797"/>
    </source>
</evidence>
<dbReference type="EMBL" id="GL883013">
    <property type="protein sequence ID" value="EGG20421.1"/>
    <property type="molecule type" value="Genomic_DNA"/>
</dbReference>
<evidence type="ECO:0000256" key="1">
    <source>
        <dbReference type="SAM" id="MobiDB-lite"/>
    </source>
</evidence>
<organism evidence="2 3">
    <name type="scientific">Cavenderia fasciculata</name>
    <name type="common">Slime mold</name>
    <name type="synonym">Dictyostelium fasciculatum</name>
    <dbReference type="NCBI Taxonomy" id="261658"/>
    <lineage>
        <taxon>Eukaryota</taxon>
        <taxon>Amoebozoa</taxon>
        <taxon>Evosea</taxon>
        <taxon>Eumycetozoa</taxon>
        <taxon>Dictyostelia</taxon>
        <taxon>Acytosteliales</taxon>
        <taxon>Cavenderiaceae</taxon>
        <taxon>Cavenderia</taxon>
    </lineage>
</organism>
<proteinExistence type="predicted"/>
<reference evidence="3" key="1">
    <citation type="journal article" date="2011" name="Genome Res.">
        <title>Phylogeny-wide analysis of social amoeba genomes highlights ancient origins for complex intercellular communication.</title>
        <authorList>
            <person name="Heidel A.J."/>
            <person name="Lawal H.M."/>
            <person name="Felder M."/>
            <person name="Schilde C."/>
            <person name="Helps N.R."/>
            <person name="Tunggal B."/>
            <person name="Rivero F."/>
            <person name="John U."/>
            <person name="Schleicher M."/>
            <person name="Eichinger L."/>
            <person name="Platzer M."/>
            <person name="Noegel A.A."/>
            <person name="Schaap P."/>
            <person name="Gloeckner G."/>
        </authorList>
    </citation>
    <scope>NUCLEOTIDE SEQUENCE [LARGE SCALE GENOMIC DNA]</scope>
    <source>
        <strain evidence="3">SH3</strain>
    </source>
</reference>
<sequence length="116" mass="14042">MNCWRDLYINEIQGELEFKITNLQQDNDYLTLGQKVMEMEPDVGELYENFELSKEWSRICSMSFSKGQFVNWFWAVRKQWKYVHQELLLDWNQESKSQSQPEEFNSISTLFNSHKT</sequence>
<dbReference type="Proteomes" id="UP000007797">
    <property type="component" value="Unassembled WGS sequence"/>
</dbReference>
<gene>
    <name evidence="2" type="ORF">DFA_07545</name>
</gene>
<dbReference type="AlphaFoldDB" id="F4PWQ7"/>